<dbReference type="GO" id="GO:0070182">
    <property type="term" value="F:DNA polymerase binding"/>
    <property type="evidence" value="ECO:0007669"/>
    <property type="project" value="TreeGrafter"/>
</dbReference>
<sequence length="885" mass="98959">MEKTDHVVAEGVLDVKNQSFLLGAEKSSVQSPLPLEKRGITGVATVTPAKKNEQSPVTHEIDIAELPEKYRNLSEFFDRMLCSLRLLSLRKRSPTFQNVSSQVAVLTGRKFTHRHLAQIKYIVPEAIQIDKLLVHDAKTMRMKPDVKITLHFDVVEDHEEHSKFMSLSSLFASRLMDFLHKHAQDCDIPEAILPDPFNQSCLTSNADKLPMDLSSSHESKSLSSSHICPSFSPRFSRRTASTEAKIDHFSVPLSTCSPCESECTLNQELDSKRTSPKSSKSSINLNNVEESQPIPGCSLVENERTPMKILSVSELMLETPAQPTPKRSVPITEDKHKKMTDQDSVVLNLTAAKRSLDFFNLEHHDLKMERKTISKEDHVNADICPNEVQERSCSFSKEEKIYQSHLTAARQESFGLSDLVRLIHHIFQSVGCRSMTKVELVHKIIVNDYDIDENTDVEGQIELLERLVPDWLCKNSAPTGDLLYSIKNASDLNSVCERVVALSACARTQDLINRKTVHAMVYKFINQPEPIVGNALIDMYSRKERIVLAQRVFDSMQVKDIATWTSLLNRFVVSGEIECAWKLFEEMSHRNAISWTVMIVGCVRGKEPVGALELFKRMRKEGDDSPTSITIVVVLSGCADIGALDFGRSIHGYVNKVAGLAMDVGVNNALIDMYAKSGNLDFAMMIFRGMIKKDGFSWTSVILASEAPPAVVDIDGKILRIGVDYYILPVVRGGGGGLTLDSIGNKTCPLDAVVQEQHEIDNGLPLTFTPVNPKKGVIRESTDLNIKFSAASICVQTTLWKLGDYDETTGRYFVSIGGNEGNPGRETISNWFKIEKYKRDYKLVYCPTVCNFCKVICKDVGIFIQDGVRRLALSDVPFKVMFKKA</sequence>
<dbReference type="EMBL" id="JAJAGQ010000009">
    <property type="protein sequence ID" value="KAJ8554042.1"/>
    <property type="molecule type" value="Genomic_DNA"/>
</dbReference>
<dbReference type="GO" id="GO:0004866">
    <property type="term" value="F:endopeptidase inhibitor activity"/>
    <property type="evidence" value="ECO:0007669"/>
    <property type="project" value="InterPro"/>
</dbReference>
<dbReference type="InterPro" id="IPR011065">
    <property type="entry name" value="Kunitz_inhibitor_STI-like_sf"/>
</dbReference>
<feature type="domain" description="CDT1 Geminin-binding" evidence="6">
    <location>
        <begin position="66"/>
        <end position="195"/>
    </location>
</feature>
<keyword evidence="3" id="KW-0677">Repeat</keyword>
<dbReference type="SUPFAM" id="SSF46785">
    <property type="entry name" value="Winged helix' DNA-binding domain"/>
    <property type="match status" value="1"/>
</dbReference>
<dbReference type="AlphaFoldDB" id="A0A9Q1MC47"/>
<dbReference type="NCBIfam" id="TIGR00756">
    <property type="entry name" value="PPR"/>
    <property type="match status" value="3"/>
</dbReference>
<dbReference type="SMART" id="SM00452">
    <property type="entry name" value="STI"/>
    <property type="match status" value="1"/>
</dbReference>
<evidence type="ECO:0000256" key="5">
    <source>
        <dbReference type="SAM" id="MobiDB-lite"/>
    </source>
</evidence>
<dbReference type="PRINTS" id="PR00291">
    <property type="entry name" value="KUNITZINHBTR"/>
</dbReference>
<name>A0A9Q1MC47_9SOLA</name>
<dbReference type="Gene3D" id="2.80.10.50">
    <property type="match status" value="1"/>
</dbReference>
<comment type="caution">
    <text evidence="7">The sequence shown here is derived from an EMBL/GenBank/DDBJ whole genome shotgun (WGS) entry which is preliminary data.</text>
</comment>
<keyword evidence="2" id="KW-0646">Protease inhibitor</keyword>
<dbReference type="InterPro" id="IPR038090">
    <property type="entry name" value="Cdt1_C_WH_dom_sf"/>
</dbReference>
<evidence type="ECO:0000313" key="7">
    <source>
        <dbReference type="EMBL" id="KAJ8554042.1"/>
    </source>
</evidence>
<evidence type="ECO:0000313" key="8">
    <source>
        <dbReference type="Proteomes" id="UP001152561"/>
    </source>
</evidence>
<dbReference type="Pfam" id="PF00197">
    <property type="entry name" value="Kunitz_legume"/>
    <property type="match status" value="1"/>
</dbReference>
<dbReference type="GO" id="GO:0005634">
    <property type="term" value="C:nucleus"/>
    <property type="evidence" value="ECO:0007669"/>
    <property type="project" value="TreeGrafter"/>
</dbReference>
<evidence type="ECO:0000256" key="3">
    <source>
        <dbReference type="ARBA" id="ARBA00022737"/>
    </source>
</evidence>
<feature type="repeat" description="PPR" evidence="4">
    <location>
        <begin position="663"/>
        <end position="693"/>
    </location>
</feature>
<dbReference type="InterPro" id="IPR011990">
    <property type="entry name" value="TPR-like_helical_dom_sf"/>
</dbReference>
<dbReference type="Pfam" id="PF08839">
    <property type="entry name" value="CDT1"/>
    <property type="match status" value="1"/>
</dbReference>
<dbReference type="GO" id="GO:0003677">
    <property type="term" value="F:DNA binding"/>
    <property type="evidence" value="ECO:0007669"/>
    <property type="project" value="InterPro"/>
</dbReference>
<dbReference type="SMART" id="SM01075">
    <property type="entry name" value="CDT1"/>
    <property type="match status" value="1"/>
</dbReference>
<feature type="region of interest" description="Disordered" evidence="5">
    <location>
        <begin position="267"/>
        <end position="299"/>
    </location>
</feature>
<evidence type="ECO:0000256" key="2">
    <source>
        <dbReference type="ARBA" id="ARBA00022690"/>
    </source>
</evidence>
<dbReference type="PROSITE" id="PS00283">
    <property type="entry name" value="SOYBEAN_KUNITZ"/>
    <property type="match status" value="1"/>
</dbReference>
<evidence type="ECO:0000256" key="4">
    <source>
        <dbReference type="PROSITE-ProRule" id="PRU00708"/>
    </source>
</evidence>
<dbReference type="InterPro" id="IPR002885">
    <property type="entry name" value="PPR_rpt"/>
</dbReference>
<accession>A0A9Q1MC47</accession>
<comment type="similarity">
    <text evidence="1">Belongs to the protease inhibitor I3 (leguminous Kunitz-type inhibitor) family.</text>
</comment>
<organism evidence="7 8">
    <name type="scientific">Anisodus acutangulus</name>
    <dbReference type="NCBI Taxonomy" id="402998"/>
    <lineage>
        <taxon>Eukaryota</taxon>
        <taxon>Viridiplantae</taxon>
        <taxon>Streptophyta</taxon>
        <taxon>Embryophyta</taxon>
        <taxon>Tracheophyta</taxon>
        <taxon>Spermatophyta</taxon>
        <taxon>Magnoliopsida</taxon>
        <taxon>eudicotyledons</taxon>
        <taxon>Gunneridae</taxon>
        <taxon>Pentapetalae</taxon>
        <taxon>asterids</taxon>
        <taxon>lamiids</taxon>
        <taxon>Solanales</taxon>
        <taxon>Solanaceae</taxon>
        <taxon>Solanoideae</taxon>
        <taxon>Hyoscyameae</taxon>
        <taxon>Anisodus</taxon>
    </lineage>
</organism>
<dbReference type="InterPro" id="IPR036390">
    <property type="entry name" value="WH_DNA-bd_sf"/>
</dbReference>
<protein>
    <recommendedName>
        <fullName evidence="6">CDT1 Geminin-binding domain-containing protein</fullName>
    </recommendedName>
</protein>
<dbReference type="CDD" id="cd08674">
    <property type="entry name" value="Cdt1_m"/>
    <property type="match status" value="1"/>
</dbReference>
<dbReference type="GO" id="GO:0000278">
    <property type="term" value="P:mitotic cell cycle"/>
    <property type="evidence" value="ECO:0007669"/>
    <property type="project" value="TreeGrafter"/>
</dbReference>
<keyword evidence="8" id="KW-1185">Reference proteome</keyword>
<dbReference type="GO" id="GO:0071163">
    <property type="term" value="P:DNA replication preinitiation complex assembly"/>
    <property type="evidence" value="ECO:0007669"/>
    <property type="project" value="InterPro"/>
</dbReference>
<gene>
    <name evidence="7" type="ORF">K7X08_024720</name>
</gene>
<dbReference type="Gene3D" id="1.10.10.1420">
    <property type="entry name" value="DNA replication factor Cdt1, C-terminal WH domain"/>
    <property type="match status" value="1"/>
</dbReference>
<dbReference type="Gene3D" id="1.25.40.10">
    <property type="entry name" value="Tetratricopeptide repeat domain"/>
    <property type="match status" value="2"/>
</dbReference>
<feature type="repeat" description="PPR" evidence="4">
    <location>
        <begin position="560"/>
        <end position="594"/>
    </location>
</feature>
<dbReference type="InterPro" id="IPR045173">
    <property type="entry name" value="Cdt1"/>
</dbReference>
<dbReference type="GO" id="GO:0030174">
    <property type="term" value="P:regulation of DNA-templated DNA replication initiation"/>
    <property type="evidence" value="ECO:0007669"/>
    <property type="project" value="InterPro"/>
</dbReference>
<reference evidence="8" key="1">
    <citation type="journal article" date="2023" name="Proc. Natl. Acad. Sci. U.S.A.">
        <title>Genomic and structural basis for evolution of tropane alkaloid biosynthesis.</title>
        <authorList>
            <person name="Wanga Y.-J."/>
            <person name="Taina T."/>
            <person name="Yua J.-Y."/>
            <person name="Lia J."/>
            <person name="Xua B."/>
            <person name="Chenc J."/>
            <person name="D'Auriad J.C."/>
            <person name="Huanga J.-P."/>
            <person name="Huanga S.-X."/>
        </authorList>
    </citation>
    <scope>NUCLEOTIDE SEQUENCE [LARGE SCALE GENOMIC DNA]</scope>
    <source>
        <strain evidence="8">cv. KIB-2019</strain>
    </source>
</reference>
<dbReference type="Pfam" id="PF01535">
    <property type="entry name" value="PPR"/>
    <property type="match status" value="4"/>
</dbReference>
<proteinExistence type="inferred from homology"/>
<dbReference type="PANTHER" id="PTHR28637:SF13">
    <property type="entry name" value="EXPRESSED PROTEIN"/>
    <property type="match status" value="1"/>
</dbReference>
<dbReference type="Proteomes" id="UP001152561">
    <property type="component" value="Unassembled WGS sequence"/>
</dbReference>
<dbReference type="InterPro" id="IPR014939">
    <property type="entry name" value="CDT1_Gemini-bd-like"/>
</dbReference>
<evidence type="ECO:0000256" key="1">
    <source>
        <dbReference type="ARBA" id="ARBA00005440"/>
    </source>
</evidence>
<dbReference type="PROSITE" id="PS51375">
    <property type="entry name" value="PPR"/>
    <property type="match status" value="2"/>
</dbReference>
<dbReference type="InterPro" id="IPR002160">
    <property type="entry name" value="Prot_inh_Kunz-lg"/>
</dbReference>
<evidence type="ECO:0000259" key="6">
    <source>
        <dbReference type="SMART" id="SM01075"/>
    </source>
</evidence>
<dbReference type="CDD" id="cd23375">
    <property type="entry name" value="beta-trefoil_STI_VvMLP-like"/>
    <property type="match status" value="1"/>
</dbReference>
<dbReference type="PANTHER" id="PTHR28637">
    <property type="entry name" value="DNA REPLICATION FACTOR CDT1"/>
    <property type="match status" value="1"/>
</dbReference>
<dbReference type="GO" id="GO:0000076">
    <property type="term" value="P:DNA replication checkpoint signaling"/>
    <property type="evidence" value="ECO:0007669"/>
    <property type="project" value="TreeGrafter"/>
</dbReference>
<dbReference type="OrthoDB" id="341730at2759"/>
<dbReference type="SUPFAM" id="SSF50386">
    <property type="entry name" value="STI-like"/>
    <property type="match status" value="1"/>
</dbReference>